<dbReference type="AlphaFoldDB" id="A0A7S6UF28"/>
<proteinExistence type="inferred from homology"/>
<dbReference type="NCBIfam" id="NF008692">
    <property type="entry name" value="PRK11713.1-5"/>
    <property type="match status" value="1"/>
</dbReference>
<comment type="function">
    <text evidence="10 12">Specifically methylates the N3 position of the uracil ring of uridine 1498 (m3U1498) in 16S rRNA. Acts on the fully assembled 30S ribosomal subunit.</text>
</comment>
<name>A0A7S6UF28_9GAMM</name>
<evidence type="ECO:0000256" key="2">
    <source>
        <dbReference type="ARBA" id="ARBA00005528"/>
    </source>
</evidence>
<evidence type="ECO:0000256" key="1">
    <source>
        <dbReference type="ARBA" id="ARBA00004496"/>
    </source>
</evidence>
<keyword evidence="7 12" id="KW-0489">Methyltransferase</keyword>
<dbReference type="NCBIfam" id="TIGR00046">
    <property type="entry name" value="RsmE family RNA methyltransferase"/>
    <property type="match status" value="1"/>
</dbReference>
<organism evidence="15 16">
    <name type="scientific">Novilysobacter ciconiae</name>
    <dbReference type="NCBI Taxonomy" id="2781022"/>
    <lineage>
        <taxon>Bacteria</taxon>
        <taxon>Pseudomonadati</taxon>
        <taxon>Pseudomonadota</taxon>
        <taxon>Gammaproteobacteria</taxon>
        <taxon>Lysobacterales</taxon>
        <taxon>Lysobacteraceae</taxon>
        <taxon>Novilysobacter</taxon>
    </lineage>
</organism>
<evidence type="ECO:0000256" key="5">
    <source>
        <dbReference type="ARBA" id="ARBA00022490"/>
    </source>
</evidence>
<evidence type="ECO:0000256" key="7">
    <source>
        <dbReference type="ARBA" id="ARBA00022603"/>
    </source>
</evidence>
<dbReference type="PIRSF" id="PIRSF015601">
    <property type="entry name" value="MTase_slr0722"/>
    <property type="match status" value="1"/>
</dbReference>
<evidence type="ECO:0000259" key="14">
    <source>
        <dbReference type="Pfam" id="PF20260"/>
    </source>
</evidence>
<keyword evidence="16" id="KW-1185">Reference proteome</keyword>
<evidence type="ECO:0000256" key="9">
    <source>
        <dbReference type="ARBA" id="ARBA00022691"/>
    </source>
</evidence>
<dbReference type="KEGG" id="lcic:INQ41_10775"/>
<dbReference type="Gene3D" id="2.40.240.20">
    <property type="entry name" value="Hypothetical PUA domain-like, domain 1"/>
    <property type="match status" value="1"/>
</dbReference>
<evidence type="ECO:0000256" key="3">
    <source>
        <dbReference type="ARBA" id="ARBA00012328"/>
    </source>
</evidence>
<comment type="catalytic activity">
    <reaction evidence="11 12">
        <text>uridine(1498) in 16S rRNA + S-adenosyl-L-methionine = N(3)-methyluridine(1498) in 16S rRNA + S-adenosyl-L-homocysteine + H(+)</text>
        <dbReference type="Rhea" id="RHEA:42920"/>
        <dbReference type="Rhea" id="RHEA-COMP:10283"/>
        <dbReference type="Rhea" id="RHEA-COMP:10284"/>
        <dbReference type="ChEBI" id="CHEBI:15378"/>
        <dbReference type="ChEBI" id="CHEBI:57856"/>
        <dbReference type="ChEBI" id="CHEBI:59789"/>
        <dbReference type="ChEBI" id="CHEBI:65315"/>
        <dbReference type="ChEBI" id="CHEBI:74502"/>
        <dbReference type="EC" id="2.1.1.193"/>
    </reaction>
</comment>
<dbReference type="GO" id="GO:0070475">
    <property type="term" value="P:rRNA base methylation"/>
    <property type="evidence" value="ECO:0007669"/>
    <property type="project" value="TreeGrafter"/>
</dbReference>
<dbReference type="PANTHER" id="PTHR30027">
    <property type="entry name" value="RIBOSOMAL RNA SMALL SUBUNIT METHYLTRANSFERASE E"/>
    <property type="match status" value="1"/>
</dbReference>
<dbReference type="InterPro" id="IPR015947">
    <property type="entry name" value="PUA-like_sf"/>
</dbReference>
<evidence type="ECO:0000313" key="16">
    <source>
        <dbReference type="Proteomes" id="UP000594059"/>
    </source>
</evidence>
<evidence type="ECO:0000256" key="6">
    <source>
        <dbReference type="ARBA" id="ARBA00022552"/>
    </source>
</evidence>
<evidence type="ECO:0000313" key="15">
    <source>
        <dbReference type="EMBL" id="QOW19117.1"/>
    </source>
</evidence>
<dbReference type="CDD" id="cd18084">
    <property type="entry name" value="RsmE-like"/>
    <property type="match status" value="1"/>
</dbReference>
<dbReference type="Pfam" id="PF20260">
    <property type="entry name" value="PUA_4"/>
    <property type="match status" value="1"/>
</dbReference>
<evidence type="ECO:0000256" key="4">
    <source>
        <dbReference type="ARBA" id="ARBA00013673"/>
    </source>
</evidence>
<feature type="domain" description="Ribosomal RNA small subunit methyltransferase E methyltransferase" evidence="13">
    <location>
        <begin position="75"/>
        <end position="252"/>
    </location>
</feature>
<dbReference type="Gene3D" id="3.40.1280.10">
    <property type="match status" value="1"/>
</dbReference>
<dbReference type="SUPFAM" id="SSF75217">
    <property type="entry name" value="alpha/beta knot"/>
    <property type="match status" value="1"/>
</dbReference>
<dbReference type="RefSeq" id="WP_193984373.1">
    <property type="nucleotide sequence ID" value="NZ_CP063656.1"/>
</dbReference>
<dbReference type="InterPro" id="IPR046887">
    <property type="entry name" value="RsmE_PUA-like"/>
</dbReference>
<accession>A0A7S6UF28</accession>
<protein>
    <recommendedName>
        <fullName evidence="4 12">Ribosomal RNA small subunit methyltransferase E</fullName>
        <ecNumber evidence="3 12">2.1.1.193</ecNumber>
    </recommendedName>
</protein>
<dbReference type="GO" id="GO:0005737">
    <property type="term" value="C:cytoplasm"/>
    <property type="evidence" value="ECO:0007669"/>
    <property type="project" value="UniProtKB-SubCell"/>
</dbReference>
<feature type="domain" description="Ribosomal RNA small subunit methyltransferase E PUA-like" evidence="14">
    <location>
        <begin position="26"/>
        <end position="66"/>
    </location>
</feature>
<dbReference type="GO" id="GO:0070042">
    <property type="term" value="F:rRNA (uridine-N3-)-methyltransferase activity"/>
    <property type="evidence" value="ECO:0007669"/>
    <property type="project" value="TreeGrafter"/>
</dbReference>
<dbReference type="EC" id="2.1.1.193" evidence="3 12"/>
<dbReference type="SUPFAM" id="SSF88697">
    <property type="entry name" value="PUA domain-like"/>
    <property type="match status" value="1"/>
</dbReference>
<dbReference type="InterPro" id="IPR046886">
    <property type="entry name" value="RsmE_MTase_dom"/>
</dbReference>
<dbReference type="PANTHER" id="PTHR30027:SF3">
    <property type="entry name" value="16S RRNA (URACIL(1498)-N(3))-METHYLTRANSFERASE"/>
    <property type="match status" value="1"/>
</dbReference>
<evidence type="ECO:0000256" key="8">
    <source>
        <dbReference type="ARBA" id="ARBA00022679"/>
    </source>
</evidence>
<keyword evidence="6 12" id="KW-0698">rRNA processing</keyword>
<dbReference type="InterPro" id="IPR029028">
    <property type="entry name" value="Alpha/beta_knot_MTases"/>
</dbReference>
<dbReference type="InterPro" id="IPR029026">
    <property type="entry name" value="tRNA_m1G_MTases_N"/>
</dbReference>
<evidence type="ECO:0000259" key="13">
    <source>
        <dbReference type="Pfam" id="PF04452"/>
    </source>
</evidence>
<dbReference type="InterPro" id="IPR006700">
    <property type="entry name" value="RsmE"/>
</dbReference>
<dbReference type="Pfam" id="PF04452">
    <property type="entry name" value="Methyltrans_RNA"/>
    <property type="match status" value="1"/>
</dbReference>
<sequence>MRLTRVHVDTPLAAGEELPLPEGPATHLSRVLRLAVGDRCVLFNGDGNDYPSIVTTIGKREVRVRLEAPVAVDSESPLRIVLLQGIARGEKMDLILQKATELGIAEVRPLVSQRSEVKLDDARATRRLGHWQAVVAAACGQCGRARVPRVAAPEPLAKVLAGIGPDAEDALSARPSGDAPLRLLLDPDGGLALNGLPLGLRNAGVVLAVGPEGGWSPADRVQLLAAGFRGLRLGPRILRTETAGLAAIAALQAGFGDLR</sequence>
<evidence type="ECO:0000256" key="10">
    <source>
        <dbReference type="ARBA" id="ARBA00025699"/>
    </source>
</evidence>
<evidence type="ECO:0000256" key="12">
    <source>
        <dbReference type="PIRNR" id="PIRNR015601"/>
    </source>
</evidence>
<keyword evidence="5 12" id="KW-0963">Cytoplasm</keyword>
<evidence type="ECO:0000256" key="11">
    <source>
        <dbReference type="ARBA" id="ARBA00047944"/>
    </source>
</evidence>
<keyword evidence="9 12" id="KW-0949">S-adenosyl-L-methionine</keyword>
<comment type="subcellular location">
    <subcellularLocation>
        <location evidence="1 12">Cytoplasm</location>
    </subcellularLocation>
</comment>
<dbReference type="EMBL" id="CP063656">
    <property type="protein sequence ID" value="QOW19117.1"/>
    <property type="molecule type" value="Genomic_DNA"/>
</dbReference>
<keyword evidence="8 12" id="KW-0808">Transferase</keyword>
<comment type="similarity">
    <text evidence="2 12">Belongs to the RNA methyltransferase RsmE family.</text>
</comment>
<dbReference type="Proteomes" id="UP000594059">
    <property type="component" value="Chromosome"/>
</dbReference>
<gene>
    <name evidence="15" type="ORF">INQ41_10775</name>
</gene>
<reference evidence="15 16" key="1">
    <citation type="submission" date="2020-10" db="EMBL/GenBank/DDBJ databases">
        <title>complete genome sequencing of Lysobacter sp. H21R20.</title>
        <authorList>
            <person name="Bae J.-W."/>
            <person name="Lee S.-Y."/>
        </authorList>
    </citation>
    <scope>NUCLEOTIDE SEQUENCE [LARGE SCALE GENOMIC DNA]</scope>
    <source>
        <strain evidence="15 16">H21R20</strain>
    </source>
</reference>